<accession>A0ABW8EVG0</accession>
<dbReference type="RefSeq" id="WP_402387771.1">
    <property type="nucleotide sequence ID" value="NZ_JBIUYY010000023.1"/>
</dbReference>
<proteinExistence type="predicted"/>
<reference evidence="1 2" key="1">
    <citation type="submission" date="2024-10" db="EMBL/GenBank/DDBJ databases">
        <title>The Natural Products Discovery Center: Release of the First 8490 Sequenced Strains for Exploring Actinobacteria Biosynthetic Diversity.</title>
        <authorList>
            <person name="Kalkreuter E."/>
            <person name="Kautsar S.A."/>
            <person name="Yang D."/>
            <person name="Bader C.D."/>
            <person name="Teijaro C.N."/>
            <person name="Fluegel L."/>
            <person name="Davis C.M."/>
            <person name="Simpson J.R."/>
            <person name="Lauterbach L."/>
            <person name="Steele A.D."/>
            <person name="Gui C."/>
            <person name="Meng S."/>
            <person name="Li G."/>
            <person name="Viehrig K."/>
            <person name="Ye F."/>
            <person name="Su P."/>
            <person name="Kiefer A.F."/>
            <person name="Nichols A."/>
            <person name="Cepeda A.J."/>
            <person name="Yan W."/>
            <person name="Fan B."/>
            <person name="Jiang Y."/>
            <person name="Adhikari A."/>
            <person name="Zheng C.-J."/>
            <person name="Schuster L."/>
            <person name="Cowan T.M."/>
            <person name="Smanski M.J."/>
            <person name="Chevrette M.G."/>
            <person name="De Carvalho L.P.S."/>
            <person name="Shen B."/>
        </authorList>
    </citation>
    <scope>NUCLEOTIDE SEQUENCE [LARGE SCALE GENOMIC DNA]</scope>
    <source>
        <strain evidence="1 2">NPDC087220</strain>
    </source>
</reference>
<comment type="caution">
    <text evidence="1">The sequence shown here is derived from an EMBL/GenBank/DDBJ whole genome shotgun (WGS) entry which is preliminary data.</text>
</comment>
<dbReference type="EMBL" id="JBIUYY010000023">
    <property type="protein sequence ID" value="MFJ2825876.1"/>
    <property type="molecule type" value="Genomic_DNA"/>
</dbReference>
<protein>
    <submittedName>
        <fullName evidence="1">Uncharacterized protein</fullName>
    </submittedName>
</protein>
<sequence length="41" mass="4665">MAEKKQDGKEEQPSLLMHKLASMRTHAAGLARRTATWPTWT</sequence>
<gene>
    <name evidence="1" type="ORF">ACIO7M_32920</name>
</gene>
<name>A0ABW8EVG0_STRT5</name>
<organism evidence="1 2">
    <name type="scientific">Streptomyces toxytricini</name>
    <name type="common">Actinomyces toxytricini</name>
    <dbReference type="NCBI Taxonomy" id="67369"/>
    <lineage>
        <taxon>Bacteria</taxon>
        <taxon>Bacillati</taxon>
        <taxon>Actinomycetota</taxon>
        <taxon>Actinomycetes</taxon>
        <taxon>Kitasatosporales</taxon>
        <taxon>Streptomycetaceae</taxon>
        <taxon>Streptomyces</taxon>
    </lineage>
</organism>
<evidence type="ECO:0000313" key="2">
    <source>
        <dbReference type="Proteomes" id="UP001617351"/>
    </source>
</evidence>
<keyword evidence="2" id="KW-1185">Reference proteome</keyword>
<dbReference type="Proteomes" id="UP001617351">
    <property type="component" value="Unassembled WGS sequence"/>
</dbReference>
<evidence type="ECO:0000313" key="1">
    <source>
        <dbReference type="EMBL" id="MFJ2825876.1"/>
    </source>
</evidence>